<dbReference type="EMBL" id="BART01030070">
    <property type="protein sequence ID" value="GAH13827.1"/>
    <property type="molecule type" value="Genomic_DNA"/>
</dbReference>
<dbReference type="AlphaFoldDB" id="X1D0Z9"/>
<protein>
    <submittedName>
        <fullName evidence="1">Uncharacterized protein</fullName>
    </submittedName>
</protein>
<feature type="non-terminal residue" evidence="1">
    <location>
        <position position="1"/>
    </location>
</feature>
<sequence length="32" mass="3532">VGVNIDLIYLAEHNKLVIGVDDIKRARNALAK</sequence>
<gene>
    <name evidence="1" type="ORF">S01H4_52592</name>
</gene>
<proteinExistence type="predicted"/>
<comment type="caution">
    <text evidence="1">The sequence shown here is derived from an EMBL/GenBank/DDBJ whole genome shotgun (WGS) entry which is preliminary data.</text>
</comment>
<accession>X1D0Z9</accession>
<organism evidence="1">
    <name type="scientific">marine sediment metagenome</name>
    <dbReference type="NCBI Taxonomy" id="412755"/>
    <lineage>
        <taxon>unclassified sequences</taxon>
        <taxon>metagenomes</taxon>
        <taxon>ecological metagenomes</taxon>
    </lineage>
</organism>
<reference evidence="1" key="1">
    <citation type="journal article" date="2014" name="Front. Microbiol.">
        <title>High frequency of phylogenetically diverse reductive dehalogenase-homologous genes in deep subseafloor sedimentary metagenomes.</title>
        <authorList>
            <person name="Kawai M."/>
            <person name="Futagami T."/>
            <person name="Toyoda A."/>
            <person name="Takaki Y."/>
            <person name="Nishi S."/>
            <person name="Hori S."/>
            <person name="Arai W."/>
            <person name="Tsubouchi T."/>
            <person name="Morono Y."/>
            <person name="Uchiyama I."/>
            <person name="Ito T."/>
            <person name="Fujiyama A."/>
            <person name="Inagaki F."/>
            <person name="Takami H."/>
        </authorList>
    </citation>
    <scope>NUCLEOTIDE SEQUENCE</scope>
    <source>
        <strain evidence="1">Expedition CK06-06</strain>
    </source>
</reference>
<name>X1D0Z9_9ZZZZ</name>
<evidence type="ECO:0000313" key="1">
    <source>
        <dbReference type="EMBL" id="GAH13827.1"/>
    </source>
</evidence>